<protein>
    <submittedName>
        <fullName evidence="3">Uncharacterized protein</fullName>
    </submittedName>
</protein>
<keyword evidence="2" id="KW-0472">Membrane</keyword>
<dbReference type="InterPro" id="IPR007462">
    <property type="entry name" value="COV1-like"/>
</dbReference>
<dbReference type="GO" id="GO:0010222">
    <property type="term" value="P:stem vascular tissue pattern formation"/>
    <property type="evidence" value="ECO:0007669"/>
    <property type="project" value="TreeGrafter"/>
</dbReference>
<keyword evidence="2" id="KW-0812">Transmembrane</keyword>
<keyword evidence="2" id="KW-1133">Transmembrane helix</keyword>
<feature type="compositionally biased region" description="Basic and acidic residues" evidence="1">
    <location>
        <begin position="1"/>
        <end position="17"/>
    </location>
</feature>
<proteinExistence type="predicted"/>
<feature type="region of interest" description="Disordered" evidence="1">
    <location>
        <begin position="1"/>
        <end position="42"/>
    </location>
</feature>
<dbReference type="EMBL" id="KZ666206">
    <property type="protein sequence ID" value="PPR95680.1"/>
    <property type="molecule type" value="Genomic_DNA"/>
</dbReference>
<dbReference type="OrthoDB" id="534431at2759"/>
<dbReference type="GO" id="GO:0005794">
    <property type="term" value="C:Golgi apparatus"/>
    <property type="evidence" value="ECO:0007669"/>
    <property type="project" value="TreeGrafter"/>
</dbReference>
<dbReference type="PANTHER" id="PTHR31876">
    <property type="entry name" value="COV-LIKE PROTEIN 1"/>
    <property type="match status" value="1"/>
</dbReference>
<feature type="transmembrane region" description="Helical" evidence="2">
    <location>
        <begin position="64"/>
        <end position="85"/>
    </location>
</feature>
<feature type="transmembrane region" description="Helical" evidence="2">
    <location>
        <begin position="127"/>
        <end position="160"/>
    </location>
</feature>
<feature type="compositionally biased region" description="Low complexity" evidence="1">
    <location>
        <begin position="31"/>
        <end position="41"/>
    </location>
</feature>
<evidence type="ECO:0000256" key="1">
    <source>
        <dbReference type="SAM" id="MobiDB-lite"/>
    </source>
</evidence>
<accession>A0A2P5WX61</accession>
<sequence>MGDDKSAAMTASRDRELLIPVAESVDDDSSKASSSSSSSSSHHAGRELFLTFYKIVQSWASKKFMTGCVILFPIAITFYITWWFIHFVDGFFSPIYAFDVSPPLMRHNDIISFWFVEWDIDDLSKEMLGFVTSITFIFLVGVFMSSWLGASVLGLGEWFIKRMPFVRHIYNASKQISSAISPDQNTQAFKEVAIIRHPRFGEYAFAFITSSVTLQSDAGEEELCCVFVPTNHLYLGDIFLINTKDVIRLNLSVREGIGEAFNFFCCHYYKCKEKKEGAGWGRNERSYCIDLLTRGLNETPCSNCYIWGNVNASDPINTRYSIGKKQT</sequence>
<dbReference type="Pfam" id="PF04367">
    <property type="entry name" value="DUF502"/>
    <property type="match status" value="1"/>
</dbReference>
<gene>
    <name evidence="3" type="ORF">GOBAR_AA24977</name>
</gene>
<evidence type="ECO:0000256" key="2">
    <source>
        <dbReference type="SAM" id="Phobius"/>
    </source>
</evidence>
<evidence type="ECO:0000313" key="4">
    <source>
        <dbReference type="Proteomes" id="UP000239757"/>
    </source>
</evidence>
<organism evidence="3 4">
    <name type="scientific">Gossypium barbadense</name>
    <name type="common">Sea Island cotton</name>
    <name type="synonym">Hibiscus barbadensis</name>
    <dbReference type="NCBI Taxonomy" id="3634"/>
    <lineage>
        <taxon>Eukaryota</taxon>
        <taxon>Viridiplantae</taxon>
        <taxon>Streptophyta</taxon>
        <taxon>Embryophyta</taxon>
        <taxon>Tracheophyta</taxon>
        <taxon>Spermatophyta</taxon>
        <taxon>Magnoliopsida</taxon>
        <taxon>eudicotyledons</taxon>
        <taxon>Gunneridae</taxon>
        <taxon>Pentapetalae</taxon>
        <taxon>rosids</taxon>
        <taxon>malvids</taxon>
        <taxon>Malvales</taxon>
        <taxon>Malvaceae</taxon>
        <taxon>Malvoideae</taxon>
        <taxon>Gossypium</taxon>
    </lineage>
</organism>
<reference evidence="3 4" key="1">
    <citation type="submission" date="2015-01" db="EMBL/GenBank/DDBJ databases">
        <title>Genome of allotetraploid Gossypium barbadense reveals genomic plasticity and fiber elongation in cotton evolution.</title>
        <authorList>
            <person name="Chen X."/>
            <person name="Liu X."/>
            <person name="Zhao B."/>
            <person name="Zheng H."/>
            <person name="Hu Y."/>
            <person name="Lu G."/>
            <person name="Yang C."/>
            <person name="Chen J."/>
            <person name="Shan C."/>
            <person name="Zhang L."/>
            <person name="Zhou Y."/>
            <person name="Wang L."/>
            <person name="Guo W."/>
            <person name="Bai Y."/>
            <person name="Ruan J."/>
            <person name="Shangguan X."/>
            <person name="Mao Y."/>
            <person name="Jiang J."/>
            <person name="Zhu Y."/>
            <person name="Lei J."/>
            <person name="Kang H."/>
            <person name="Chen S."/>
            <person name="He X."/>
            <person name="Wang R."/>
            <person name="Wang Y."/>
            <person name="Chen J."/>
            <person name="Wang L."/>
            <person name="Yu S."/>
            <person name="Wang B."/>
            <person name="Wei J."/>
            <person name="Song S."/>
            <person name="Lu X."/>
            <person name="Gao Z."/>
            <person name="Gu W."/>
            <person name="Deng X."/>
            <person name="Ma D."/>
            <person name="Wang S."/>
            <person name="Liang W."/>
            <person name="Fang L."/>
            <person name="Cai C."/>
            <person name="Zhu X."/>
            <person name="Zhou B."/>
            <person name="Zhang Y."/>
            <person name="Chen Z."/>
            <person name="Xu S."/>
            <person name="Zhu R."/>
            <person name="Wang S."/>
            <person name="Zhang T."/>
            <person name="Zhao G."/>
        </authorList>
    </citation>
    <scope>NUCLEOTIDE SEQUENCE [LARGE SCALE GENOMIC DNA]</scope>
    <source>
        <strain evidence="4">cv. Xinhai21</strain>
        <tissue evidence="3">Leaf</tissue>
    </source>
</reference>
<evidence type="ECO:0000313" key="3">
    <source>
        <dbReference type="EMBL" id="PPR95680.1"/>
    </source>
</evidence>
<dbReference type="AlphaFoldDB" id="A0A2P5WX61"/>
<dbReference type="Proteomes" id="UP000239757">
    <property type="component" value="Unassembled WGS sequence"/>
</dbReference>
<name>A0A2P5WX61_GOSBA</name>
<dbReference type="PANTHER" id="PTHR31876:SF15">
    <property type="entry name" value="COV-LIKE PROTEIN 1"/>
    <property type="match status" value="1"/>
</dbReference>